<feature type="domain" description="SHSP" evidence="1">
    <location>
        <begin position="103"/>
        <end position="163"/>
    </location>
</feature>
<dbReference type="Gene3D" id="2.60.40.790">
    <property type="match status" value="1"/>
</dbReference>
<evidence type="ECO:0000313" key="3">
    <source>
        <dbReference type="Proteomes" id="UP001151582"/>
    </source>
</evidence>
<dbReference type="AlphaFoldDB" id="A0A9W8E9S0"/>
<comment type="caution">
    <text evidence="2">The sequence shown here is derived from an EMBL/GenBank/DDBJ whole genome shotgun (WGS) entry which is preliminary data.</text>
</comment>
<accession>A0A9W8E9S0</accession>
<keyword evidence="3" id="KW-1185">Reference proteome</keyword>
<dbReference type="Proteomes" id="UP001151582">
    <property type="component" value="Unassembled WGS sequence"/>
</dbReference>
<protein>
    <recommendedName>
        <fullName evidence="1">SHSP domain-containing protein</fullName>
    </recommendedName>
</protein>
<dbReference type="InterPro" id="IPR008978">
    <property type="entry name" value="HSP20-like_chaperone"/>
</dbReference>
<proteinExistence type="predicted"/>
<gene>
    <name evidence="2" type="ORF">H4R34_006195</name>
</gene>
<dbReference type="Pfam" id="PF00011">
    <property type="entry name" value="HSP20"/>
    <property type="match status" value="1"/>
</dbReference>
<organism evidence="2 3">
    <name type="scientific">Dimargaris verticillata</name>
    <dbReference type="NCBI Taxonomy" id="2761393"/>
    <lineage>
        <taxon>Eukaryota</taxon>
        <taxon>Fungi</taxon>
        <taxon>Fungi incertae sedis</taxon>
        <taxon>Zoopagomycota</taxon>
        <taxon>Kickxellomycotina</taxon>
        <taxon>Dimargaritomycetes</taxon>
        <taxon>Dimargaritales</taxon>
        <taxon>Dimargaritaceae</taxon>
        <taxon>Dimargaris</taxon>
    </lineage>
</organism>
<evidence type="ECO:0000313" key="2">
    <source>
        <dbReference type="EMBL" id="KAJ1969136.1"/>
    </source>
</evidence>
<reference evidence="2" key="1">
    <citation type="submission" date="2022-07" db="EMBL/GenBank/DDBJ databases">
        <title>Phylogenomic reconstructions and comparative analyses of Kickxellomycotina fungi.</title>
        <authorList>
            <person name="Reynolds N.K."/>
            <person name="Stajich J.E."/>
            <person name="Barry K."/>
            <person name="Grigoriev I.V."/>
            <person name="Crous P."/>
            <person name="Smith M.E."/>
        </authorList>
    </citation>
    <scope>NUCLEOTIDE SEQUENCE</scope>
    <source>
        <strain evidence="2">RSA 567</strain>
    </source>
</reference>
<dbReference type="SUPFAM" id="SSF49764">
    <property type="entry name" value="HSP20-like chaperones"/>
    <property type="match status" value="1"/>
</dbReference>
<dbReference type="CDD" id="cd06464">
    <property type="entry name" value="ACD_sHsps-like"/>
    <property type="match status" value="1"/>
</dbReference>
<dbReference type="InterPro" id="IPR002068">
    <property type="entry name" value="A-crystallin/Hsp20_dom"/>
</dbReference>
<feature type="non-terminal residue" evidence="2">
    <location>
        <position position="1"/>
    </location>
</feature>
<dbReference type="EMBL" id="JANBQB010001989">
    <property type="protein sequence ID" value="KAJ1969136.1"/>
    <property type="molecule type" value="Genomic_DNA"/>
</dbReference>
<dbReference type="OrthoDB" id="10332255at2759"/>
<sequence length="167" mass="18554">FMGKDCPLCDDNGNQPPLTSQWVTASRRQSPPSVWVGAPRSVSAHHQSLQRHGNPEWVTKSNTNALAPISTDVNTAAQGLVMTMRWSPSCQPAEVHHVANDSGLDIWATDSPQTTKRVLFVREKRDANVFSRHMAVPEGFDTEKCTLEYRDGVLKAVFPRKAPTYAR</sequence>
<name>A0A9W8E9S0_9FUNG</name>
<evidence type="ECO:0000259" key="1">
    <source>
        <dbReference type="Pfam" id="PF00011"/>
    </source>
</evidence>